<evidence type="ECO:0000313" key="1">
    <source>
        <dbReference type="EMBL" id="AQY21436.1"/>
    </source>
</evidence>
<organism evidence="1 2">
    <name type="scientific">Riemerella anatipestifer</name>
    <name type="common">Moraxella anatipestifer</name>
    <dbReference type="NCBI Taxonomy" id="34085"/>
    <lineage>
        <taxon>Bacteria</taxon>
        <taxon>Pseudomonadati</taxon>
        <taxon>Bacteroidota</taxon>
        <taxon>Flavobacteriia</taxon>
        <taxon>Flavobacteriales</taxon>
        <taxon>Weeksellaceae</taxon>
        <taxon>Riemerella</taxon>
    </lineage>
</organism>
<accession>A0A1S7DQQ4</accession>
<proteinExistence type="predicted"/>
<sequence>MELLFAKESFSSEFKDLLGFVDADMRFARLKSSLQSATDEIIDLIGEQTYKELCLPNANKDLLELVKYAVALKGYIIYAPTADLSVTNNGRLMRRDEHMVSAFEWQIESNDEGLENLFYRHLDRLLKYMIKNDIPINTKKYNSSNLFVNSIEKFENIFNIDGSHLLFFKLIPALREFDKLEVLPRVGKEIFNERDSISEDLRHLIEIAGVNYAMAWGIRRLNIKLFPKGVLQYSKTGSANKKQGAKLEYLETAMVFEKDADKYLLKIEEKIVSNKKVTNETKEELDLPLGFGADDGFVDL</sequence>
<dbReference type="Pfam" id="PF20459">
    <property type="entry name" value="DUF6712"/>
    <property type="match status" value="2"/>
</dbReference>
<gene>
    <name evidence="1" type="ORF">AB406_0478</name>
</gene>
<evidence type="ECO:0000313" key="2">
    <source>
        <dbReference type="Proteomes" id="UP000189883"/>
    </source>
</evidence>
<reference evidence="1 2" key="1">
    <citation type="submission" date="2015-06" db="EMBL/GenBank/DDBJ databases">
        <title>R. anatipestifer strain HXb2 is the most virulent strain so far, and the genome sequence would help us uncover the pathogenesis.</title>
        <authorList>
            <person name="Hu Q."/>
            <person name="Qi J."/>
            <person name="Bo H."/>
            <person name="Liu G."/>
            <person name="Tao M."/>
            <person name="Ding Y."/>
            <person name="Xue Y."/>
        </authorList>
    </citation>
    <scope>NUCLEOTIDE SEQUENCE [LARGE SCALE GENOMIC DNA]</scope>
    <source>
        <strain evidence="1 2">HXb2</strain>
    </source>
</reference>
<dbReference type="InterPro" id="IPR046558">
    <property type="entry name" value="DUF6712"/>
</dbReference>
<dbReference type="Proteomes" id="UP000189883">
    <property type="component" value="Chromosome"/>
</dbReference>
<dbReference type="EMBL" id="CP011859">
    <property type="protein sequence ID" value="AQY21436.1"/>
    <property type="molecule type" value="Genomic_DNA"/>
</dbReference>
<dbReference type="RefSeq" id="WP_079206694.1">
    <property type="nucleotide sequence ID" value="NZ_CP011859.1"/>
</dbReference>
<protein>
    <submittedName>
        <fullName evidence="1">Uncharacterized protein</fullName>
    </submittedName>
</protein>
<dbReference type="AlphaFoldDB" id="A0A1S7DQQ4"/>
<name>A0A1S7DQQ4_RIEAN</name>